<dbReference type="Proteomes" id="UP001187192">
    <property type="component" value="Unassembled WGS sequence"/>
</dbReference>
<gene>
    <name evidence="2" type="ORF">TIFTF001_043403</name>
</gene>
<dbReference type="AlphaFoldDB" id="A0AA88CL65"/>
<feature type="region of interest" description="Disordered" evidence="1">
    <location>
        <begin position="1"/>
        <end position="48"/>
    </location>
</feature>
<name>A0AA88CL65_FICCA</name>
<evidence type="ECO:0000313" key="2">
    <source>
        <dbReference type="EMBL" id="GMN21865.1"/>
    </source>
</evidence>
<proteinExistence type="predicted"/>
<dbReference type="EMBL" id="BTGU01002785">
    <property type="protein sequence ID" value="GMN21865.1"/>
    <property type="molecule type" value="Genomic_DNA"/>
</dbReference>
<sequence>MAAEPEKTTTTSMKAGCWAGMKRVGRPQKSRRTRINEKHTTELNKHTTQRWCWRLEREPEDVATASSESHGQWFVKVKVAEKQEDRRL</sequence>
<keyword evidence="3" id="KW-1185">Reference proteome</keyword>
<feature type="compositionally biased region" description="Basic and acidic residues" evidence="1">
    <location>
        <begin position="34"/>
        <end position="45"/>
    </location>
</feature>
<reference evidence="2" key="1">
    <citation type="submission" date="2023-07" db="EMBL/GenBank/DDBJ databases">
        <title>draft genome sequence of fig (Ficus carica).</title>
        <authorList>
            <person name="Takahashi T."/>
            <person name="Nishimura K."/>
        </authorList>
    </citation>
    <scope>NUCLEOTIDE SEQUENCE</scope>
</reference>
<comment type="caution">
    <text evidence="2">The sequence shown here is derived from an EMBL/GenBank/DDBJ whole genome shotgun (WGS) entry which is preliminary data.</text>
</comment>
<organism evidence="2 3">
    <name type="scientific">Ficus carica</name>
    <name type="common">Common fig</name>
    <dbReference type="NCBI Taxonomy" id="3494"/>
    <lineage>
        <taxon>Eukaryota</taxon>
        <taxon>Viridiplantae</taxon>
        <taxon>Streptophyta</taxon>
        <taxon>Embryophyta</taxon>
        <taxon>Tracheophyta</taxon>
        <taxon>Spermatophyta</taxon>
        <taxon>Magnoliopsida</taxon>
        <taxon>eudicotyledons</taxon>
        <taxon>Gunneridae</taxon>
        <taxon>Pentapetalae</taxon>
        <taxon>rosids</taxon>
        <taxon>fabids</taxon>
        <taxon>Rosales</taxon>
        <taxon>Moraceae</taxon>
        <taxon>Ficeae</taxon>
        <taxon>Ficus</taxon>
    </lineage>
</organism>
<evidence type="ECO:0000313" key="3">
    <source>
        <dbReference type="Proteomes" id="UP001187192"/>
    </source>
</evidence>
<evidence type="ECO:0000256" key="1">
    <source>
        <dbReference type="SAM" id="MobiDB-lite"/>
    </source>
</evidence>
<protein>
    <submittedName>
        <fullName evidence="2">Uncharacterized protein</fullName>
    </submittedName>
</protein>
<feature type="compositionally biased region" description="Basic residues" evidence="1">
    <location>
        <begin position="23"/>
        <end position="33"/>
    </location>
</feature>
<accession>A0AA88CL65</accession>